<keyword evidence="1" id="KW-0175">Coiled coil</keyword>
<name>A0A2M7DMH2_9BACT</name>
<dbReference type="EMBL" id="PETS01000091">
    <property type="protein sequence ID" value="PIV50967.1"/>
    <property type="molecule type" value="Genomic_DNA"/>
</dbReference>
<proteinExistence type="predicted"/>
<organism evidence="2 3">
    <name type="scientific">Candidatus Falkowbacteria bacterium CG02_land_8_20_14_3_00_36_14</name>
    <dbReference type="NCBI Taxonomy" id="1974560"/>
    <lineage>
        <taxon>Bacteria</taxon>
        <taxon>Candidatus Falkowiibacteriota</taxon>
    </lineage>
</organism>
<dbReference type="Proteomes" id="UP000228896">
    <property type="component" value="Unassembled WGS sequence"/>
</dbReference>
<evidence type="ECO:0000313" key="3">
    <source>
        <dbReference type="Proteomes" id="UP000228896"/>
    </source>
</evidence>
<accession>A0A2M7DMH2</accession>
<gene>
    <name evidence="2" type="ORF">COS18_03560</name>
</gene>
<sequence length="64" mass="7329">MATESDTLKEKKDYFIFYISGGSKPINNVTEEEAKEKARNDNKRDQITELREKGGGPCIDFMKI</sequence>
<comment type="caution">
    <text evidence="2">The sequence shown here is derived from an EMBL/GenBank/DDBJ whole genome shotgun (WGS) entry which is preliminary data.</text>
</comment>
<dbReference type="AlphaFoldDB" id="A0A2M7DMH2"/>
<reference evidence="3" key="1">
    <citation type="submission" date="2017-09" db="EMBL/GenBank/DDBJ databases">
        <title>Depth-based differentiation of microbial function through sediment-hosted aquifers and enrichment of novel symbionts in the deep terrestrial subsurface.</title>
        <authorList>
            <person name="Probst A.J."/>
            <person name="Ladd B."/>
            <person name="Jarett J.K."/>
            <person name="Geller-Mcgrath D.E."/>
            <person name="Sieber C.M.K."/>
            <person name="Emerson J.B."/>
            <person name="Anantharaman K."/>
            <person name="Thomas B.C."/>
            <person name="Malmstrom R."/>
            <person name="Stieglmeier M."/>
            <person name="Klingl A."/>
            <person name="Woyke T."/>
            <person name="Ryan C.M."/>
            <person name="Banfield J.F."/>
        </authorList>
    </citation>
    <scope>NUCLEOTIDE SEQUENCE [LARGE SCALE GENOMIC DNA]</scope>
</reference>
<evidence type="ECO:0000313" key="2">
    <source>
        <dbReference type="EMBL" id="PIV50967.1"/>
    </source>
</evidence>
<feature type="coiled-coil region" evidence="1">
    <location>
        <begin position="26"/>
        <end position="53"/>
    </location>
</feature>
<evidence type="ECO:0000256" key="1">
    <source>
        <dbReference type="SAM" id="Coils"/>
    </source>
</evidence>
<protein>
    <submittedName>
        <fullName evidence="2">Uncharacterized protein</fullName>
    </submittedName>
</protein>